<name>A0A377J225_9PAST</name>
<dbReference type="PANTHER" id="PTHR38460">
    <property type="entry name" value="TAUTOMERASE YOLI-RELATED"/>
    <property type="match status" value="1"/>
</dbReference>
<keyword evidence="1" id="KW-0808">Transferase</keyword>
<dbReference type="RefSeq" id="WP_007243618.1">
    <property type="nucleotide sequence ID" value="NZ_JAHAHE010000026.1"/>
</dbReference>
<keyword evidence="1" id="KW-0328">Glycosyltransferase</keyword>
<dbReference type="EMBL" id="UGHS01000004">
    <property type="protein sequence ID" value="STO93877.1"/>
    <property type="molecule type" value="Genomic_DNA"/>
</dbReference>
<gene>
    <name evidence="1" type="primary">trpG_3</name>
    <name evidence="1" type="ORF">NCTC13335_01792</name>
</gene>
<dbReference type="PANTHER" id="PTHR38460:SF1">
    <property type="entry name" value="TAUTOMERASE YOLI-RELATED"/>
    <property type="match status" value="1"/>
</dbReference>
<reference evidence="1 2" key="1">
    <citation type="submission" date="2018-06" db="EMBL/GenBank/DDBJ databases">
        <authorList>
            <consortium name="Pathogen Informatics"/>
            <person name="Doyle S."/>
        </authorList>
    </citation>
    <scope>NUCLEOTIDE SEQUENCE [LARGE SCALE GENOMIC DNA]</scope>
    <source>
        <strain evidence="1 2">NCTC13335</strain>
    </source>
</reference>
<protein>
    <submittedName>
        <fullName evidence="1">Anthranilate phosphoribosyltransferase</fullName>
        <ecNumber evidence="1">4.1.3.27</ecNumber>
    </submittedName>
</protein>
<dbReference type="Pfam" id="PF14552">
    <property type="entry name" value="Tautomerase_2"/>
    <property type="match status" value="1"/>
</dbReference>
<keyword evidence="2" id="KW-1185">Reference proteome</keyword>
<sequence>MITIYGLKETLSPRRQAIAEAIYDSLNLGLDIPRGKHTIRFECLDKEDFFYPEDRSENYIAIEINLMQGRLEGTKKRLIKMLFSELEYKIGIKSHDVEITIKEQPAHCWGFRGMTGDEARDLAYDLNV</sequence>
<dbReference type="Proteomes" id="UP000255264">
    <property type="component" value="Unassembled WGS sequence"/>
</dbReference>
<dbReference type="AlphaFoldDB" id="A0A377J225"/>
<dbReference type="OrthoDB" id="9804765at2"/>
<dbReference type="EC" id="4.1.3.27" evidence="1"/>
<dbReference type="InterPro" id="IPR037479">
    <property type="entry name" value="Tauto_MSAD"/>
</dbReference>
<organism evidence="1 2">
    <name type="scientific">Haemophilus pittmaniae</name>
    <dbReference type="NCBI Taxonomy" id="249188"/>
    <lineage>
        <taxon>Bacteria</taxon>
        <taxon>Pseudomonadati</taxon>
        <taxon>Pseudomonadota</taxon>
        <taxon>Gammaproteobacteria</taxon>
        <taxon>Pasteurellales</taxon>
        <taxon>Pasteurellaceae</taxon>
        <taxon>Haemophilus</taxon>
    </lineage>
</organism>
<evidence type="ECO:0000313" key="1">
    <source>
        <dbReference type="EMBL" id="STO93877.1"/>
    </source>
</evidence>
<dbReference type="GO" id="GO:0016757">
    <property type="term" value="F:glycosyltransferase activity"/>
    <property type="evidence" value="ECO:0007669"/>
    <property type="project" value="UniProtKB-KW"/>
</dbReference>
<keyword evidence="1" id="KW-0456">Lyase</keyword>
<dbReference type="GO" id="GO:0004049">
    <property type="term" value="F:anthranilate synthase activity"/>
    <property type="evidence" value="ECO:0007669"/>
    <property type="project" value="UniProtKB-EC"/>
</dbReference>
<proteinExistence type="predicted"/>
<dbReference type="InterPro" id="IPR014347">
    <property type="entry name" value="Tautomerase/MIF_sf"/>
</dbReference>
<dbReference type="SUPFAM" id="SSF55331">
    <property type="entry name" value="Tautomerase/MIF"/>
    <property type="match status" value="1"/>
</dbReference>
<evidence type="ECO:0000313" key="2">
    <source>
        <dbReference type="Proteomes" id="UP000255264"/>
    </source>
</evidence>
<accession>A0A377J225</accession>
<dbReference type="Gene3D" id="3.30.429.10">
    <property type="entry name" value="Macrophage Migration Inhibitory Factor"/>
    <property type="match status" value="1"/>
</dbReference>